<reference evidence="19 20" key="1">
    <citation type="submission" date="2016-10" db="EMBL/GenBank/DDBJ databases">
        <authorList>
            <person name="de Groot N.N."/>
        </authorList>
    </citation>
    <scope>NUCLEOTIDE SEQUENCE [LARGE SCALE GENOMIC DNA]</scope>
    <source>
        <strain evidence="19 20">DSM 23126</strain>
    </source>
</reference>
<evidence type="ECO:0000256" key="15">
    <source>
        <dbReference type="RuleBase" id="RU003656"/>
    </source>
</evidence>
<dbReference type="OrthoDB" id="9804110at2"/>
<keyword evidence="6 14" id="KW-1003">Cell membrane</keyword>
<accession>A0A1H2TNC8</accession>
<dbReference type="InterPro" id="IPR036794">
    <property type="entry name" value="ATP_F1_dsu/esu_C_sf"/>
</dbReference>
<keyword evidence="11 14" id="KW-0066">ATP synthesis</keyword>
<evidence type="ECO:0000256" key="2">
    <source>
        <dbReference type="ARBA" id="ARBA00004202"/>
    </source>
</evidence>
<dbReference type="STRING" id="1122204.SAMN05421781_1489"/>
<dbReference type="GO" id="GO:0005886">
    <property type="term" value="C:plasma membrane"/>
    <property type="evidence" value="ECO:0007669"/>
    <property type="project" value="UniProtKB-SubCell"/>
</dbReference>
<evidence type="ECO:0000256" key="11">
    <source>
        <dbReference type="ARBA" id="ARBA00023310"/>
    </source>
</evidence>
<comment type="similarity">
    <text evidence="3 14 15">Belongs to the ATPase epsilon chain family.</text>
</comment>
<dbReference type="GO" id="GO:0045259">
    <property type="term" value="C:proton-transporting ATP synthase complex"/>
    <property type="evidence" value="ECO:0007669"/>
    <property type="project" value="UniProtKB-KW"/>
</dbReference>
<keyword evidence="16" id="KW-0175">Coiled coil</keyword>
<feature type="domain" description="ATP synthase epsilon subunit C-terminal" evidence="17">
    <location>
        <begin position="87"/>
        <end position="132"/>
    </location>
</feature>
<feature type="domain" description="ATP synthase F1 complex delta/epsilon subunit N-terminal" evidence="18">
    <location>
        <begin position="4"/>
        <end position="82"/>
    </location>
</feature>
<evidence type="ECO:0000313" key="20">
    <source>
        <dbReference type="Proteomes" id="UP000199488"/>
    </source>
</evidence>
<evidence type="ECO:0000256" key="8">
    <source>
        <dbReference type="ARBA" id="ARBA00023065"/>
    </source>
</evidence>
<dbReference type="HAMAP" id="MF_00530">
    <property type="entry name" value="ATP_synth_epsil_bac"/>
    <property type="match status" value="1"/>
</dbReference>
<dbReference type="Proteomes" id="UP000199488">
    <property type="component" value="Unassembled WGS sequence"/>
</dbReference>
<feature type="coiled-coil region" evidence="16">
    <location>
        <begin position="97"/>
        <end position="127"/>
    </location>
</feature>
<dbReference type="CDD" id="cd12152">
    <property type="entry name" value="F1-ATPase_delta"/>
    <property type="match status" value="1"/>
</dbReference>
<name>A0A1H2TNC8_9BACI</name>
<protein>
    <recommendedName>
        <fullName evidence="4 14">ATP synthase epsilon chain</fullName>
    </recommendedName>
    <alternativeName>
        <fullName evidence="13 14">ATP synthase F1 sector epsilon subunit</fullName>
    </alternativeName>
    <alternativeName>
        <fullName evidence="12 14">F-ATPase epsilon subunit</fullName>
    </alternativeName>
</protein>
<dbReference type="NCBIfam" id="NF001846">
    <property type="entry name" value="PRK00571.1-3"/>
    <property type="match status" value="1"/>
</dbReference>
<dbReference type="InterPro" id="IPR036771">
    <property type="entry name" value="ATPsynth_dsu/esu_N"/>
</dbReference>
<dbReference type="SUPFAM" id="SSF51344">
    <property type="entry name" value="Epsilon subunit of F1F0-ATP synthase N-terminal domain"/>
    <property type="match status" value="1"/>
</dbReference>
<evidence type="ECO:0000256" key="10">
    <source>
        <dbReference type="ARBA" id="ARBA00023196"/>
    </source>
</evidence>
<keyword evidence="8 14" id="KW-0406">Ion transport</keyword>
<sequence>MATMHLSVVTPDGSVFDGEVEMVSVRAESGEMGILPGHVPTVAPLKIDAVRIKYENKVKLLAVSEGFVEVRSDAVNILAESAETPGEIDPKRARIAKERAEERLDRINEEEIDVMRAKLALKRANTRLKVSEGS</sequence>
<evidence type="ECO:0000256" key="6">
    <source>
        <dbReference type="ARBA" id="ARBA00022475"/>
    </source>
</evidence>
<dbReference type="NCBIfam" id="TIGR01216">
    <property type="entry name" value="ATP_synt_epsi"/>
    <property type="match status" value="1"/>
</dbReference>
<evidence type="ECO:0000256" key="1">
    <source>
        <dbReference type="ARBA" id="ARBA00003543"/>
    </source>
</evidence>
<keyword evidence="10 14" id="KW-0139">CF(1)</keyword>
<evidence type="ECO:0000259" key="17">
    <source>
        <dbReference type="Pfam" id="PF00401"/>
    </source>
</evidence>
<dbReference type="Gene3D" id="1.20.5.440">
    <property type="entry name" value="ATP synthase delta/epsilon subunit, C-terminal domain"/>
    <property type="match status" value="1"/>
</dbReference>
<evidence type="ECO:0000256" key="16">
    <source>
        <dbReference type="SAM" id="Coils"/>
    </source>
</evidence>
<evidence type="ECO:0000259" key="18">
    <source>
        <dbReference type="Pfam" id="PF02823"/>
    </source>
</evidence>
<evidence type="ECO:0000256" key="5">
    <source>
        <dbReference type="ARBA" id="ARBA00022448"/>
    </source>
</evidence>
<evidence type="ECO:0000313" key="19">
    <source>
        <dbReference type="EMBL" id="SDW45288.1"/>
    </source>
</evidence>
<evidence type="ECO:0000256" key="14">
    <source>
        <dbReference type="HAMAP-Rule" id="MF_00530"/>
    </source>
</evidence>
<comment type="function">
    <text evidence="1 14">Produces ATP from ADP in the presence of a proton gradient across the membrane.</text>
</comment>
<evidence type="ECO:0000256" key="12">
    <source>
        <dbReference type="ARBA" id="ARBA00030215"/>
    </source>
</evidence>
<dbReference type="Pfam" id="PF00401">
    <property type="entry name" value="ATP-synt_DE"/>
    <property type="match status" value="1"/>
</dbReference>
<dbReference type="AlphaFoldDB" id="A0A1H2TNC8"/>
<dbReference type="RefSeq" id="WP_091613143.1">
    <property type="nucleotide sequence ID" value="NZ_FNNC01000002.1"/>
</dbReference>
<comment type="subunit">
    <text evidence="14 15">F-type ATPases have 2 components, CF(1) - the catalytic core - and CF(0) - the membrane proton channel. CF(1) has five subunits: alpha(3), beta(3), gamma(1), delta(1), epsilon(1). CF(0) has three main subunits: a, b and c.</text>
</comment>
<keyword evidence="20" id="KW-1185">Reference proteome</keyword>
<gene>
    <name evidence="14" type="primary">atpC</name>
    <name evidence="19" type="ORF">SAMN05421781_1489</name>
</gene>
<dbReference type="SUPFAM" id="SSF46604">
    <property type="entry name" value="Epsilon subunit of F1F0-ATP synthase C-terminal domain"/>
    <property type="match status" value="1"/>
</dbReference>
<keyword evidence="7 14" id="KW-0375">Hydrogen ion transport</keyword>
<comment type="subcellular location">
    <subcellularLocation>
        <location evidence="2 14">Cell membrane</location>
        <topology evidence="2 14">Peripheral membrane protein</topology>
    </subcellularLocation>
</comment>
<dbReference type="EMBL" id="FNNC01000002">
    <property type="protein sequence ID" value="SDW45288.1"/>
    <property type="molecule type" value="Genomic_DNA"/>
</dbReference>
<dbReference type="PANTHER" id="PTHR13822">
    <property type="entry name" value="ATP SYNTHASE DELTA/EPSILON CHAIN"/>
    <property type="match status" value="1"/>
</dbReference>
<dbReference type="GO" id="GO:0005524">
    <property type="term" value="F:ATP binding"/>
    <property type="evidence" value="ECO:0007669"/>
    <property type="project" value="UniProtKB-UniRule"/>
</dbReference>
<evidence type="ECO:0000256" key="9">
    <source>
        <dbReference type="ARBA" id="ARBA00023136"/>
    </source>
</evidence>
<dbReference type="InterPro" id="IPR020547">
    <property type="entry name" value="ATP_synth_F1_esu_C"/>
</dbReference>
<organism evidence="19 20">
    <name type="scientific">Marinococcus luteus</name>
    <dbReference type="NCBI Taxonomy" id="1122204"/>
    <lineage>
        <taxon>Bacteria</taxon>
        <taxon>Bacillati</taxon>
        <taxon>Bacillota</taxon>
        <taxon>Bacilli</taxon>
        <taxon>Bacillales</taxon>
        <taxon>Bacillaceae</taxon>
        <taxon>Marinococcus</taxon>
    </lineage>
</organism>
<dbReference type="InterPro" id="IPR020546">
    <property type="entry name" value="ATP_synth_F1_dsu/esu_N"/>
</dbReference>
<dbReference type="Gene3D" id="2.60.15.10">
    <property type="entry name" value="F0F1 ATP synthase delta/epsilon subunit, N-terminal"/>
    <property type="match status" value="1"/>
</dbReference>
<evidence type="ECO:0000256" key="3">
    <source>
        <dbReference type="ARBA" id="ARBA00005712"/>
    </source>
</evidence>
<dbReference type="Pfam" id="PF02823">
    <property type="entry name" value="ATP-synt_DE_N"/>
    <property type="match status" value="1"/>
</dbReference>
<dbReference type="PANTHER" id="PTHR13822:SF10">
    <property type="entry name" value="ATP SYNTHASE EPSILON CHAIN, CHLOROPLASTIC"/>
    <property type="match status" value="1"/>
</dbReference>
<evidence type="ECO:0000256" key="4">
    <source>
        <dbReference type="ARBA" id="ARBA00014480"/>
    </source>
</evidence>
<evidence type="ECO:0000256" key="7">
    <source>
        <dbReference type="ARBA" id="ARBA00022781"/>
    </source>
</evidence>
<keyword evidence="5 14" id="KW-0813">Transport</keyword>
<dbReference type="GO" id="GO:0046933">
    <property type="term" value="F:proton-transporting ATP synthase activity, rotational mechanism"/>
    <property type="evidence" value="ECO:0007669"/>
    <property type="project" value="UniProtKB-UniRule"/>
</dbReference>
<proteinExistence type="inferred from homology"/>
<evidence type="ECO:0000256" key="13">
    <source>
        <dbReference type="ARBA" id="ARBA00031795"/>
    </source>
</evidence>
<dbReference type="InterPro" id="IPR001469">
    <property type="entry name" value="ATP_synth_F1_dsu/esu"/>
</dbReference>
<keyword evidence="9 14" id="KW-0472">Membrane</keyword>
<dbReference type="FunFam" id="2.60.15.10:FF:000001">
    <property type="entry name" value="ATP synthase epsilon chain"/>
    <property type="match status" value="1"/>
</dbReference>